<dbReference type="Pfam" id="PF13513">
    <property type="entry name" value="HEAT_EZ"/>
    <property type="match status" value="1"/>
</dbReference>
<feature type="domain" description="Importin N-terminal" evidence="8">
    <location>
        <begin position="24"/>
        <end position="95"/>
    </location>
</feature>
<dbReference type="Pfam" id="PF25574">
    <property type="entry name" value="TPR_IMB1"/>
    <property type="match status" value="1"/>
</dbReference>
<keyword evidence="4" id="KW-0963">Cytoplasm</keyword>
<dbReference type="FunCoup" id="A0A1B7N333">
    <property type="interactions" value="617"/>
</dbReference>
<dbReference type="EMBL" id="KV448256">
    <property type="protein sequence ID" value="OAX39266.1"/>
    <property type="molecule type" value="Genomic_DNA"/>
</dbReference>
<dbReference type="InterPro" id="IPR057672">
    <property type="entry name" value="TPR_IPO4/5"/>
</dbReference>
<dbReference type="Pfam" id="PF03810">
    <property type="entry name" value="IBN_N"/>
    <property type="match status" value="1"/>
</dbReference>
<evidence type="ECO:0000256" key="6">
    <source>
        <dbReference type="ARBA" id="ARBA00022927"/>
    </source>
</evidence>
<organism evidence="9 10">
    <name type="scientific">Rhizopogon vinicolor AM-OR11-026</name>
    <dbReference type="NCBI Taxonomy" id="1314800"/>
    <lineage>
        <taxon>Eukaryota</taxon>
        <taxon>Fungi</taxon>
        <taxon>Dikarya</taxon>
        <taxon>Basidiomycota</taxon>
        <taxon>Agaricomycotina</taxon>
        <taxon>Agaricomycetes</taxon>
        <taxon>Agaricomycetidae</taxon>
        <taxon>Boletales</taxon>
        <taxon>Suillineae</taxon>
        <taxon>Rhizopogonaceae</taxon>
        <taxon>Rhizopogon</taxon>
    </lineage>
</organism>
<evidence type="ECO:0000256" key="7">
    <source>
        <dbReference type="ARBA" id="ARBA00023242"/>
    </source>
</evidence>
<keyword evidence="7" id="KW-0539">Nucleus</keyword>
<name>A0A1B7N333_9AGAM</name>
<dbReference type="InParanoid" id="A0A1B7N333"/>
<keyword evidence="5" id="KW-0677">Repeat</keyword>
<dbReference type="GO" id="GO:0006606">
    <property type="term" value="P:protein import into nucleus"/>
    <property type="evidence" value="ECO:0007669"/>
    <property type="project" value="InterPro"/>
</dbReference>
<reference evidence="9 10" key="1">
    <citation type="submission" date="2016-06" db="EMBL/GenBank/DDBJ databases">
        <title>Comparative genomics of the ectomycorrhizal sister species Rhizopogon vinicolor and Rhizopogon vesiculosus (Basidiomycota: Boletales) reveals a divergence of the mating type B locus.</title>
        <authorList>
            <consortium name="DOE Joint Genome Institute"/>
            <person name="Mujic A.B."/>
            <person name="Kuo A."/>
            <person name="Tritt A."/>
            <person name="Lipzen A."/>
            <person name="Chen C."/>
            <person name="Johnson J."/>
            <person name="Sharma A."/>
            <person name="Barry K."/>
            <person name="Grigoriev I.V."/>
            <person name="Spatafora J.W."/>
        </authorList>
    </citation>
    <scope>NUCLEOTIDE SEQUENCE [LARGE SCALE GENOMIC DNA]</scope>
    <source>
        <strain evidence="9 10">AM-OR11-026</strain>
    </source>
</reference>
<evidence type="ECO:0000313" key="9">
    <source>
        <dbReference type="EMBL" id="OAX39266.1"/>
    </source>
</evidence>
<evidence type="ECO:0000256" key="2">
    <source>
        <dbReference type="ARBA" id="ARBA00004496"/>
    </source>
</evidence>
<accession>A0A1B7N333</accession>
<proteinExistence type="predicted"/>
<dbReference type="InterPro" id="IPR058584">
    <property type="entry name" value="IMB1_TNPO1-like_TPR"/>
</dbReference>
<evidence type="ECO:0000256" key="5">
    <source>
        <dbReference type="ARBA" id="ARBA00022737"/>
    </source>
</evidence>
<dbReference type="PANTHER" id="PTHR10527">
    <property type="entry name" value="IMPORTIN BETA"/>
    <property type="match status" value="1"/>
</dbReference>
<evidence type="ECO:0000313" key="10">
    <source>
        <dbReference type="Proteomes" id="UP000092154"/>
    </source>
</evidence>
<evidence type="ECO:0000256" key="1">
    <source>
        <dbReference type="ARBA" id="ARBA00004123"/>
    </source>
</evidence>
<dbReference type="SUPFAM" id="SSF48371">
    <property type="entry name" value="ARM repeat"/>
    <property type="match status" value="2"/>
</dbReference>
<comment type="subcellular location">
    <subcellularLocation>
        <location evidence="2">Cytoplasm</location>
    </subcellularLocation>
    <subcellularLocation>
        <location evidence="1">Nucleus</location>
    </subcellularLocation>
</comment>
<dbReference type="InterPro" id="IPR016024">
    <property type="entry name" value="ARM-type_fold"/>
</dbReference>
<dbReference type="Gene3D" id="1.25.10.10">
    <property type="entry name" value="Leucine-rich Repeat Variant"/>
    <property type="match status" value="1"/>
</dbReference>
<keyword evidence="6" id="KW-0653">Protein transport</keyword>
<dbReference type="SMART" id="SM00913">
    <property type="entry name" value="IBN_N"/>
    <property type="match status" value="1"/>
</dbReference>
<keyword evidence="3" id="KW-0813">Transport</keyword>
<dbReference type="Pfam" id="PF25780">
    <property type="entry name" value="TPR_IPO5"/>
    <property type="match status" value="1"/>
</dbReference>
<dbReference type="GO" id="GO:0005737">
    <property type="term" value="C:cytoplasm"/>
    <property type="evidence" value="ECO:0007669"/>
    <property type="project" value="UniProtKB-SubCell"/>
</dbReference>
<protein>
    <submittedName>
        <fullName evidence="9">ARM repeat-containing protein</fullName>
    </submittedName>
</protein>
<dbReference type="InterPro" id="IPR011989">
    <property type="entry name" value="ARM-like"/>
</dbReference>
<feature type="non-terminal residue" evidence="9">
    <location>
        <position position="1"/>
    </location>
</feature>
<dbReference type="InterPro" id="IPR040122">
    <property type="entry name" value="Importin_beta"/>
</dbReference>
<evidence type="ECO:0000259" key="8">
    <source>
        <dbReference type="PROSITE" id="PS50166"/>
    </source>
</evidence>
<dbReference type="AlphaFoldDB" id="A0A1B7N333"/>
<keyword evidence="10" id="KW-1185">Reference proteome</keyword>
<evidence type="ECO:0000256" key="3">
    <source>
        <dbReference type="ARBA" id="ARBA00022448"/>
    </source>
</evidence>
<sequence length="1079" mass="117784">NFVQGLHNLLLQSTSNDTNQLKAATTQLNTEYYKNPACISALAQILASSPETAVRQLAAVEMRKRVSQKSGDLWMQLPQDVRSQIKDQLPVLILAEQEKLVRHSAARVIAAAASIEISAGTWPQLLPWLHQSCTSGQVAHREVGIFILFTVLENIVDGFQEHLQSFFKLFEGLLKDPESIEVRITTVRALGVIAQYIDSDDKADIKSFQGLLPGMIQILGQSIESGDESVARQLFDVFETLLILEVPILGPHIAELASFLLQAGGNRNLDPEIRVLALNALNWTVQYKKSKIQSQDLAGAILEGLMPITTEEEPADSDEDAPCRSALRIIDGLATNLPPTQVFPALRTLISHYFSSPDPNNRRGAMLALGVAVEGCSEFMTPLMSHVWPVIEAGLQDGDTSVRKATCIAISCLCEWLEDECVAKHSVLVPVIMGLVQDPTTQHSACTALDALLEILQDVIDQYLQLIMEQLVGLLDTAPIRVKTVVTGAIGSAAHASKGKFLPYFQPTMSKLEHFLVLTGEGEETELRGLAMDAVGTFAEAVGVDVFRPYFADMMKQAFQGVEMGSARLRECSFLFFGVMARVFGEEFAPYLPSVMPLLLQSCKQSEHGEDNVSTFSNTEAAAAFASGSSPTNAISVTDDINGNPEVELEDIDLDKMLEVNSAIAVEKEIAADTIGTLFAATRNHFFPYVEPCALELVSLLDHYYEGIRKSATDSLLEIVRTFYELSGAPDFTPGTAVRCSYHQSVKELIGHSLKPLLEMYETEDNKGVVITLCVGLAETINKIGPAFFEDHLETISSIALQVLEQKALCQQDPDQDETEEAPEDQAENDSVLISSAGDLVSALANTLGNDFARAFGTFFPLISKYYKKNRSLSDRSSAIGCLAEIIAGMKTSVTPSTQPLMELFYAALSDPEPEVQSNACFATGLLVEYSQVDLSPQYMHILAALRPMFNISHDAPAPKLNAKDNATGAVARLITRNTPAVPLDQVLPVLIGSLPLTRDYLENRPVFRAIFHLFRTNPQSLLPYMNQLLAVFAHVLDPSVPDQIGDEEKVELIELIGMLNAEDPARIQAAGLSAFIGA</sequence>
<dbReference type="PROSITE" id="PS50166">
    <property type="entry name" value="IMPORTIN_B_NT"/>
    <property type="match status" value="1"/>
</dbReference>
<dbReference type="GO" id="GO:0031267">
    <property type="term" value="F:small GTPase binding"/>
    <property type="evidence" value="ECO:0007669"/>
    <property type="project" value="InterPro"/>
</dbReference>
<dbReference type="OrthoDB" id="7862313at2759"/>
<gene>
    <name evidence="9" type="ORF">K503DRAFT_689947</name>
</gene>
<dbReference type="InterPro" id="IPR001494">
    <property type="entry name" value="Importin-beta_N"/>
</dbReference>
<dbReference type="Proteomes" id="UP000092154">
    <property type="component" value="Unassembled WGS sequence"/>
</dbReference>
<dbReference type="STRING" id="1314800.A0A1B7N333"/>
<evidence type="ECO:0000256" key="4">
    <source>
        <dbReference type="ARBA" id="ARBA00022490"/>
    </source>
</evidence>